<organism evidence="2 3">
    <name type="scientific">Pararge aegeria aegeria</name>
    <dbReference type="NCBI Taxonomy" id="348720"/>
    <lineage>
        <taxon>Eukaryota</taxon>
        <taxon>Metazoa</taxon>
        <taxon>Ecdysozoa</taxon>
        <taxon>Arthropoda</taxon>
        <taxon>Hexapoda</taxon>
        <taxon>Insecta</taxon>
        <taxon>Pterygota</taxon>
        <taxon>Neoptera</taxon>
        <taxon>Endopterygota</taxon>
        <taxon>Lepidoptera</taxon>
        <taxon>Glossata</taxon>
        <taxon>Ditrysia</taxon>
        <taxon>Papilionoidea</taxon>
        <taxon>Nymphalidae</taxon>
        <taxon>Satyrinae</taxon>
        <taxon>Satyrini</taxon>
        <taxon>Parargina</taxon>
        <taxon>Pararge</taxon>
    </lineage>
</organism>
<comment type="caution">
    <text evidence="2">The sequence shown here is derived from an EMBL/GenBank/DDBJ whole genome shotgun (WGS) entry which is preliminary data.</text>
</comment>
<keyword evidence="3" id="KW-1185">Reference proteome</keyword>
<protein>
    <submittedName>
        <fullName evidence="2">Jg2196 protein</fullName>
    </submittedName>
</protein>
<evidence type="ECO:0000313" key="2">
    <source>
        <dbReference type="EMBL" id="CAH2209511.1"/>
    </source>
</evidence>
<dbReference type="Proteomes" id="UP000838756">
    <property type="component" value="Unassembled WGS sequence"/>
</dbReference>
<evidence type="ECO:0000256" key="1">
    <source>
        <dbReference type="SAM" id="MobiDB-lite"/>
    </source>
</evidence>
<feature type="region of interest" description="Disordered" evidence="1">
    <location>
        <begin position="1"/>
        <end position="28"/>
    </location>
</feature>
<sequence length="100" mass="11450">MMNQSYRHSSASRKAEVEMGGAPIARRTDGRLDSEVLDWRPRTRKRSVSRSKTSWTDVIKRPAKDRMPSIGLQSVEMMMMIKRFHLTDRPPTSNSLNGST</sequence>
<evidence type="ECO:0000313" key="3">
    <source>
        <dbReference type="Proteomes" id="UP000838756"/>
    </source>
</evidence>
<name>A0A8S4QHH1_9NEOP</name>
<dbReference type="EMBL" id="CAKXAJ010006118">
    <property type="protein sequence ID" value="CAH2209511.1"/>
    <property type="molecule type" value="Genomic_DNA"/>
</dbReference>
<accession>A0A8S4QHH1</accession>
<gene>
    <name evidence="2" type="primary">jg2196</name>
    <name evidence="2" type="ORF">PAEG_LOCUS1909</name>
</gene>
<proteinExistence type="predicted"/>
<dbReference type="AlphaFoldDB" id="A0A8S4QHH1"/>
<reference evidence="2" key="1">
    <citation type="submission" date="2022-03" db="EMBL/GenBank/DDBJ databases">
        <authorList>
            <person name="Lindestad O."/>
        </authorList>
    </citation>
    <scope>NUCLEOTIDE SEQUENCE</scope>
</reference>